<name>A0A1H3EIC9_9PROT</name>
<dbReference type="Gene3D" id="3.40.50.300">
    <property type="entry name" value="P-loop containing nucleotide triphosphate hydrolases"/>
    <property type="match status" value="1"/>
</dbReference>
<dbReference type="InterPro" id="IPR003593">
    <property type="entry name" value="AAA+_ATPase"/>
</dbReference>
<dbReference type="InterPro" id="IPR029439">
    <property type="entry name" value="Wzt_C"/>
</dbReference>
<dbReference type="SMART" id="SM00382">
    <property type="entry name" value="AAA"/>
    <property type="match status" value="1"/>
</dbReference>
<dbReference type="InterPro" id="IPR027417">
    <property type="entry name" value="P-loop_NTPase"/>
</dbReference>
<dbReference type="RefSeq" id="WP_090412067.1">
    <property type="nucleotide sequence ID" value="NZ_FNOY01000008.1"/>
</dbReference>
<evidence type="ECO:0000313" key="8">
    <source>
        <dbReference type="Proteomes" id="UP000198640"/>
    </source>
</evidence>
<protein>
    <submittedName>
        <fullName evidence="7">Lipopolysaccharide transport system ATP-binding protein</fullName>
    </submittedName>
</protein>
<evidence type="ECO:0000256" key="4">
    <source>
        <dbReference type="ARBA" id="ARBA00022741"/>
    </source>
</evidence>
<evidence type="ECO:0000313" key="7">
    <source>
        <dbReference type="EMBL" id="SDX77674.1"/>
    </source>
</evidence>
<sequence>MTALAIHASQLGKCYHLYAHPRDRLKQFLWRGRRHYYRELWALRNIDLTIAPGEVIGIMGRNGSGKSTLLQLICGTLTPSCGEVAINGRLAALLELGAGFNPEFTGRENIWLNAAIMGLSQEEISARLESMIEFSGIGDFIDQPVKTYSSGMYVRLAFSVAINVDPDILVIDEALSVGDGAFARKSFERIMQLRDMGKTILFCSHSLFQIESLCNRALWIERGQLMAEGETQSVTAAYQMFLDKQAITDSGKKTESVENHKSVPSSAAGTASSQVRLENIVVEVDGKGCDQVLASSGRSTVSVKVAFVSDPGLPCPNIGVTVHATDDRVLSSAGTWEDHVVPAREQNGKGVATLVMAHFPMLKGEYTISVFLLCERGIHLYDSALGVATVRVQQSSRLQGYFVMPHQWKVDDE</sequence>
<dbReference type="PROSITE" id="PS50893">
    <property type="entry name" value="ABC_TRANSPORTER_2"/>
    <property type="match status" value="1"/>
</dbReference>
<proteinExistence type="inferred from homology"/>
<keyword evidence="2" id="KW-0813">Transport</keyword>
<dbReference type="SUPFAM" id="SSF52540">
    <property type="entry name" value="P-loop containing nucleoside triphosphate hydrolases"/>
    <property type="match status" value="1"/>
</dbReference>
<reference evidence="7 8" key="1">
    <citation type="submission" date="2016-10" db="EMBL/GenBank/DDBJ databases">
        <authorList>
            <person name="de Groot N.N."/>
        </authorList>
    </citation>
    <scope>NUCLEOTIDE SEQUENCE [LARGE SCALE GENOMIC DNA]</scope>
    <source>
        <strain evidence="7 8">Nm1</strain>
    </source>
</reference>
<keyword evidence="5 7" id="KW-0067">ATP-binding</keyword>
<organism evidence="7 8">
    <name type="scientific">Nitrosomonas halophila</name>
    <dbReference type="NCBI Taxonomy" id="44576"/>
    <lineage>
        <taxon>Bacteria</taxon>
        <taxon>Pseudomonadati</taxon>
        <taxon>Pseudomonadota</taxon>
        <taxon>Betaproteobacteria</taxon>
        <taxon>Nitrosomonadales</taxon>
        <taxon>Nitrosomonadaceae</taxon>
        <taxon>Nitrosomonas</taxon>
    </lineage>
</organism>
<evidence type="ECO:0000256" key="2">
    <source>
        <dbReference type="ARBA" id="ARBA00022448"/>
    </source>
</evidence>
<evidence type="ECO:0000256" key="1">
    <source>
        <dbReference type="ARBA" id="ARBA00005417"/>
    </source>
</evidence>
<dbReference type="PANTHER" id="PTHR46743:SF2">
    <property type="entry name" value="TEICHOIC ACIDS EXPORT ATP-BINDING PROTEIN TAGH"/>
    <property type="match status" value="1"/>
</dbReference>
<dbReference type="STRING" id="44576.SAMN05421881_100825"/>
<dbReference type="CDD" id="cd03220">
    <property type="entry name" value="ABC_KpsT_Wzt"/>
    <property type="match status" value="1"/>
</dbReference>
<evidence type="ECO:0000256" key="5">
    <source>
        <dbReference type="ARBA" id="ARBA00022840"/>
    </source>
</evidence>
<dbReference type="InterPro" id="IPR050683">
    <property type="entry name" value="Bact_Polysacc_Export_ATP-bd"/>
</dbReference>
<keyword evidence="8" id="KW-1185">Reference proteome</keyword>
<keyword evidence="4" id="KW-0547">Nucleotide-binding</keyword>
<keyword evidence="3" id="KW-1003">Cell membrane</keyword>
<dbReference type="InterPro" id="IPR003439">
    <property type="entry name" value="ABC_transporter-like_ATP-bd"/>
</dbReference>
<dbReference type="GO" id="GO:0016020">
    <property type="term" value="C:membrane"/>
    <property type="evidence" value="ECO:0007669"/>
    <property type="project" value="InterPro"/>
</dbReference>
<dbReference type="OrthoDB" id="9778870at2"/>
<dbReference type="Gene3D" id="2.70.50.60">
    <property type="entry name" value="abc- transporter (atp binding component) like domain"/>
    <property type="match status" value="1"/>
</dbReference>
<dbReference type="Pfam" id="PF00005">
    <property type="entry name" value="ABC_tran"/>
    <property type="match status" value="1"/>
</dbReference>
<gene>
    <name evidence="7" type="ORF">SAMN05421881_100825</name>
</gene>
<dbReference type="CDD" id="cd10147">
    <property type="entry name" value="Wzt_C-like"/>
    <property type="match status" value="1"/>
</dbReference>
<dbReference type="AlphaFoldDB" id="A0A1H3EIC9"/>
<dbReference type="EMBL" id="FNOY01000008">
    <property type="protein sequence ID" value="SDX77674.1"/>
    <property type="molecule type" value="Genomic_DNA"/>
</dbReference>
<evidence type="ECO:0000256" key="3">
    <source>
        <dbReference type="ARBA" id="ARBA00022475"/>
    </source>
</evidence>
<dbReference type="InterPro" id="IPR015860">
    <property type="entry name" value="ABC_transpr_TagH-like"/>
</dbReference>
<comment type="similarity">
    <text evidence="1">Belongs to the ABC transporter superfamily.</text>
</comment>
<dbReference type="PANTHER" id="PTHR46743">
    <property type="entry name" value="TEICHOIC ACIDS EXPORT ATP-BINDING PROTEIN TAGH"/>
    <property type="match status" value="1"/>
</dbReference>
<dbReference type="GO" id="GO:0016887">
    <property type="term" value="F:ATP hydrolysis activity"/>
    <property type="evidence" value="ECO:0007669"/>
    <property type="project" value="InterPro"/>
</dbReference>
<dbReference type="GO" id="GO:0140359">
    <property type="term" value="F:ABC-type transporter activity"/>
    <property type="evidence" value="ECO:0007669"/>
    <property type="project" value="InterPro"/>
</dbReference>
<evidence type="ECO:0000259" key="6">
    <source>
        <dbReference type="PROSITE" id="PS50893"/>
    </source>
</evidence>
<feature type="domain" description="ABC transporter" evidence="6">
    <location>
        <begin position="23"/>
        <end position="247"/>
    </location>
</feature>
<dbReference type="Proteomes" id="UP000198640">
    <property type="component" value="Unassembled WGS sequence"/>
</dbReference>
<keyword evidence="3" id="KW-0472">Membrane</keyword>
<accession>A0A1H3EIC9</accession>
<dbReference type="GO" id="GO:0005524">
    <property type="term" value="F:ATP binding"/>
    <property type="evidence" value="ECO:0007669"/>
    <property type="project" value="UniProtKB-KW"/>
</dbReference>